<sequence>MSSYNNHGSAFPGGPPFFQDTSICHFYTPENEAVIRRAWAESIDPILRSTQNIQDNSYQESKMPFQNQQRPLERFLDQTDNRVLLDHEQMQGFSQAYPQNLSKPSAPIQAVPQSSRTRMISPCPSQEPSSTISSSASPGPDPEWLSDSQYSPMIQPKDDFYFSPNGVTSFVGQGFDWSGAGIGQLPSNSYPRNTGIPCVNMSQIQGLPDLQPEEMIYEGGDEGYGALDMKNEYAVEVKQEQHHSQAYQYHEIDEGIGASIKDEASPQASGSVQTHNSDIDAEGEDDEDEDANDEEVEEEEDPIQIPEPVSDTEYTPKRTSRRKPHRASHSKSSKSGRVSKSTNTSKPRTSSLTCKQCPSLPIPFRTTTDLHTHITKTHQHQLRAYTCVFHFAGCPSTFTSKNEWKRHVSSQHLNLTAWVCELGLCAKSARKSEFNRKDLFTQHLRRMHTPSSIKRGASSKKNGEWEERVKELQRCCVVVKREAPELVGCPVRGCESFFEGKGAWDERMEHVGKHLEKGIMEGLGVQVNQGDDAHLVRWALGEGIIEEKLGCGGGRFRLCVAEKERKGRGASEEGDVDAEGEEDV</sequence>
<gene>
    <name evidence="3" type="ORF">HYFRA_00004301</name>
</gene>
<feature type="compositionally biased region" description="Acidic residues" evidence="1">
    <location>
        <begin position="572"/>
        <end position="584"/>
    </location>
</feature>
<dbReference type="Gene3D" id="3.30.160.60">
    <property type="entry name" value="Classic Zinc Finger"/>
    <property type="match status" value="1"/>
</dbReference>
<dbReference type="InterPro" id="IPR039970">
    <property type="entry name" value="TF_Grauzone"/>
</dbReference>
<feature type="region of interest" description="Disordered" evidence="1">
    <location>
        <begin position="97"/>
        <end position="150"/>
    </location>
</feature>
<dbReference type="GO" id="GO:0003700">
    <property type="term" value="F:DNA-binding transcription factor activity"/>
    <property type="evidence" value="ECO:0007669"/>
    <property type="project" value="InterPro"/>
</dbReference>
<name>A0A9N9PF60_9HELO</name>
<dbReference type="SMART" id="SM00355">
    <property type="entry name" value="ZnF_C2H2"/>
    <property type="match status" value="3"/>
</dbReference>
<feature type="domain" description="C2H2-type" evidence="2">
    <location>
        <begin position="418"/>
        <end position="448"/>
    </location>
</feature>
<feature type="compositionally biased region" description="Low complexity" evidence="1">
    <location>
        <begin position="124"/>
        <end position="138"/>
    </location>
</feature>
<evidence type="ECO:0000313" key="3">
    <source>
        <dbReference type="EMBL" id="CAG8949969.1"/>
    </source>
</evidence>
<dbReference type="Proteomes" id="UP000696280">
    <property type="component" value="Unassembled WGS sequence"/>
</dbReference>
<feature type="region of interest" description="Disordered" evidence="1">
    <location>
        <begin position="564"/>
        <end position="584"/>
    </location>
</feature>
<comment type="caution">
    <text evidence="3">The sequence shown here is derived from an EMBL/GenBank/DDBJ whole genome shotgun (WGS) entry which is preliminary data.</text>
</comment>
<dbReference type="EMBL" id="CAJVRL010000025">
    <property type="protein sequence ID" value="CAG8949969.1"/>
    <property type="molecule type" value="Genomic_DNA"/>
</dbReference>
<proteinExistence type="predicted"/>
<feature type="compositionally biased region" description="Basic residues" evidence="1">
    <location>
        <begin position="318"/>
        <end position="334"/>
    </location>
</feature>
<organism evidence="3 4">
    <name type="scientific">Hymenoscyphus fraxineus</name>
    <dbReference type="NCBI Taxonomy" id="746836"/>
    <lineage>
        <taxon>Eukaryota</taxon>
        <taxon>Fungi</taxon>
        <taxon>Dikarya</taxon>
        <taxon>Ascomycota</taxon>
        <taxon>Pezizomycotina</taxon>
        <taxon>Leotiomycetes</taxon>
        <taxon>Helotiales</taxon>
        <taxon>Helotiaceae</taxon>
        <taxon>Hymenoscyphus</taxon>
    </lineage>
</organism>
<accession>A0A9N9PF60</accession>
<dbReference type="AlphaFoldDB" id="A0A9N9PF60"/>
<dbReference type="InterPro" id="IPR013087">
    <property type="entry name" value="Znf_C2H2_type"/>
</dbReference>
<dbReference type="PANTHER" id="PTHR23225">
    <property type="entry name" value="ZINC FINGER PROTEIN"/>
    <property type="match status" value="1"/>
</dbReference>
<feature type="compositionally biased region" description="Polar residues" evidence="1">
    <location>
        <begin position="266"/>
        <end position="276"/>
    </location>
</feature>
<protein>
    <recommendedName>
        <fullName evidence="2">C2H2-type domain-containing protein</fullName>
    </recommendedName>
</protein>
<evidence type="ECO:0000313" key="4">
    <source>
        <dbReference type="Proteomes" id="UP000696280"/>
    </source>
</evidence>
<feature type="compositionally biased region" description="Acidic residues" evidence="1">
    <location>
        <begin position="279"/>
        <end position="302"/>
    </location>
</feature>
<dbReference type="PANTHER" id="PTHR23225:SF2">
    <property type="entry name" value="AT09679P-RELATED"/>
    <property type="match status" value="1"/>
</dbReference>
<feature type="domain" description="C2H2-type" evidence="2">
    <location>
        <begin position="385"/>
        <end position="412"/>
    </location>
</feature>
<feature type="domain" description="C2H2-type" evidence="2">
    <location>
        <begin position="352"/>
        <end position="378"/>
    </location>
</feature>
<reference evidence="3" key="1">
    <citation type="submission" date="2021-07" db="EMBL/GenBank/DDBJ databases">
        <authorList>
            <person name="Durling M."/>
        </authorList>
    </citation>
    <scope>NUCLEOTIDE SEQUENCE</scope>
</reference>
<dbReference type="OrthoDB" id="5388486at2759"/>
<feature type="compositionally biased region" description="Polar residues" evidence="1">
    <location>
        <begin position="342"/>
        <end position="354"/>
    </location>
</feature>
<evidence type="ECO:0000256" key="1">
    <source>
        <dbReference type="SAM" id="MobiDB-lite"/>
    </source>
</evidence>
<feature type="region of interest" description="Disordered" evidence="1">
    <location>
        <begin position="263"/>
        <end position="354"/>
    </location>
</feature>
<keyword evidence="4" id="KW-1185">Reference proteome</keyword>
<evidence type="ECO:0000259" key="2">
    <source>
        <dbReference type="SMART" id="SM00355"/>
    </source>
</evidence>